<evidence type="ECO:0000256" key="5">
    <source>
        <dbReference type="ARBA" id="ARBA00012451"/>
    </source>
</evidence>
<dbReference type="PANTHER" id="PTHR30005:SF14">
    <property type="entry name" value="EXOPOLYPHOSPHATASE"/>
    <property type="match status" value="1"/>
</dbReference>
<reference evidence="13 14" key="1">
    <citation type="submission" date="2018-04" db="EMBL/GenBank/DDBJ databases">
        <title>Genomic Encyclopedia of Archaeal and Bacterial Type Strains, Phase II (KMG-II): from individual species to whole genera.</title>
        <authorList>
            <person name="Goeker M."/>
        </authorList>
    </citation>
    <scope>NUCLEOTIDE SEQUENCE [LARGE SCALE GENOMIC DNA]</scope>
    <source>
        <strain evidence="13 14">DSM 5822</strain>
    </source>
</reference>
<evidence type="ECO:0000256" key="4">
    <source>
        <dbReference type="ARBA" id="ARBA00011738"/>
    </source>
</evidence>
<dbReference type="CDD" id="cd24053">
    <property type="entry name" value="ASKHA_NBD_EcPPX-GppA-like"/>
    <property type="match status" value="1"/>
</dbReference>
<organism evidence="13 14">
    <name type="scientific">Agitococcus lubricus</name>
    <dbReference type="NCBI Taxonomy" id="1077255"/>
    <lineage>
        <taxon>Bacteria</taxon>
        <taxon>Pseudomonadati</taxon>
        <taxon>Pseudomonadota</taxon>
        <taxon>Gammaproteobacteria</taxon>
        <taxon>Moraxellales</taxon>
        <taxon>Moraxellaceae</taxon>
        <taxon>Agitococcus</taxon>
    </lineage>
</organism>
<dbReference type="InterPro" id="IPR043129">
    <property type="entry name" value="ATPase_NBD"/>
</dbReference>
<sequence>MNRHLAEDNLLAAIDLGSNSFHLAIARLDHGEVRRVDSLSEKVQLGAGFDKDKNLTPEAQARALACLARFAQRLQSIPLKRLRIVATNALRQANNAANLIEQAERILKKRIEIVAGREEARLIYLGVSHTLADEGRRLVVDIGGGSTEFIIGENFNPLETESLQMGCVAYTQRFFADGSINAKALERAIMAARQEVMAIATAYRHLGWQSVVGSSGTIKATRQIMVQQGWASPEGYITKDGLKQVKERILQAKHVSELNLLGLKEDRRAILPAGFAIIQAVFDELGLETMNYSDGALREGVLYDMLGRFSHEDIRDRSAQALLARYHVDNAQAQRVATTADMLYQQVQQPLNLDDEDQDILRRAALLHEIGLAISHSSYHKHGAYLVQYSDVAGFSQADQEKLALLVGCHRRKIREEQKLQLIKSGGLSMFYVSVLLRLAVLLHHSRSADPLPVIHLHSDGLDFILQFPDDWLVNHPLTQADLEEEIDYLSAWGICLTVK</sequence>
<keyword evidence="8" id="KW-0378">Hydrolase</keyword>
<dbReference type="GO" id="GO:0004309">
    <property type="term" value="F:exopolyphosphatase activity"/>
    <property type="evidence" value="ECO:0007669"/>
    <property type="project" value="UniProtKB-EC"/>
</dbReference>
<feature type="domain" description="Ppx/GppA phosphatase C-terminal" evidence="12">
    <location>
        <begin position="314"/>
        <end position="486"/>
    </location>
</feature>
<comment type="catalytic activity">
    <reaction evidence="10">
        <text>[phosphate](n) + H2O = [phosphate](n-1) + phosphate + H(+)</text>
        <dbReference type="Rhea" id="RHEA:21528"/>
        <dbReference type="Rhea" id="RHEA-COMP:9859"/>
        <dbReference type="Rhea" id="RHEA-COMP:14279"/>
        <dbReference type="ChEBI" id="CHEBI:15377"/>
        <dbReference type="ChEBI" id="CHEBI:15378"/>
        <dbReference type="ChEBI" id="CHEBI:16838"/>
        <dbReference type="ChEBI" id="CHEBI:43474"/>
        <dbReference type="EC" id="3.6.1.11"/>
    </reaction>
</comment>
<dbReference type="GO" id="GO:0005886">
    <property type="term" value="C:plasma membrane"/>
    <property type="evidence" value="ECO:0007669"/>
    <property type="project" value="UniProtKB-SubCell"/>
</dbReference>
<dbReference type="Gene3D" id="3.30.420.150">
    <property type="entry name" value="Exopolyphosphatase. Domain 2"/>
    <property type="match status" value="1"/>
</dbReference>
<evidence type="ECO:0000256" key="2">
    <source>
        <dbReference type="ARBA" id="ARBA00004202"/>
    </source>
</evidence>
<evidence type="ECO:0000256" key="9">
    <source>
        <dbReference type="ARBA" id="ARBA00023136"/>
    </source>
</evidence>
<protein>
    <recommendedName>
        <fullName evidence="6">Exopolyphosphatase</fullName>
        <ecNumber evidence="5">3.6.1.11</ecNumber>
    </recommendedName>
</protein>
<dbReference type="FunFam" id="3.30.420.150:FF:000001">
    <property type="entry name" value="Guanosine-5'-triphosphate,3'-diphosphate pyrophosphatase"/>
    <property type="match status" value="1"/>
</dbReference>
<evidence type="ECO:0000259" key="12">
    <source>
        <dbReference type="Pfam" id="PF21447"/>
    </source>
</evidence>
<dbReference type="EC" id="3.6.1.11" evidence="5"/>
<evidence type="ECO:0000313" key="13">
    <source>
        <dbReference type="EMBL" id="PTQ90986.1"/>
    </source>
</evidence>
<dbReference type="Pfam" id="PF02541">
    <property type="entry name" value="Ppx-GppA"/>
    <property type="match status" value="1"/>
</dbReference>
<comment type="subunit">
    <text evidence="4">Homodimer.</text>
</comment>
<evidence type="ECO:0000256" key="3">
    <source>
        <dbReference type="ARBA" id="ARBA00007125"/>
    </source>
</evidence>
<dbReference type="Gene3D" id="3.30.420.40">
    <property type="match status" value="1"/>
</dbReference>
<accession>A0A2T5J336</accession>
<evidence type="ECO:0000256" key="10">
    <source>
        <dbReference type="ARBA" id="ARBA00047607"/>
    </source>
</evidence>
<keyword evidence="14" id="KW-1185">Reference proteome</keyword>
<evidence type="ECO:0000256" key="1">
    <source>
        <dbReference type="ARBA" id="ARBA00001946"/>
    </source>
</evidence>
<dbReference type="InterPro" id="IPR022371">
    <property type="entry name" value="Exopolyphosphatase"/>
</dbReference>
<dbReference type="OrthoDB" id="9807195at2"/>
<dbReference type="NCBIfam" id="TIGR03706">
    <property type="entry name" value="exo_poly_only"/>
    <property type="match status" value="1"/>
</dbReference>
<proteinExistence type="inferred from homology"/>
<dbReference type="InterPro" id="IPR030673">
    <property type="entry name" value="PyroPPase_GppA_Ppx"/>
</dbReference>
<dbReference type="GO" id="GO:0006798">
    <property type="term" value="P:polyphosphate catabolic process"/>
    <property type="evidence" value="ECO:0007669"/>
    <property type="project" value="TreeGrafter"/>
</dbReference>
<dbReference type="AlphaFoldDB" id="A0A2T5J336"/>
<comment type="subcellular location">
    <subcellularLocation>
        <location evidence="2">Cell membrane</location>
        <topology evidence="2">Peripheral membrane protein</topology>
    </subcellularLocation>
</comment>
<evidence type="ECO:0000259" key="11">
    <source>
        <dbReference type="Pfam" id="PF02541"/>
    </source>
</evidence>
<dbReference type="Gene3D" id="1.10.3210.10">
    <property type="entry name" value="Hypothetical protein af1432"/>
    <property type="match status" value="1"/>
</dbReference>
<dbReference type="PANTHER" id="PTHR30005">
    <property type="entry name" value="EXOPOLYPHOSPHATASE"/>
    <property type="match status" value="1"/>
</dbReference>
<gene>
    <name evidence="13" type="ORF">C8N29_10156</name>
</gene>
<name>A0A2T5J336_9GAMM</name>
<keyword evidence="7" id="KW-1003">Cell membrane</keyword>
<feature type="domain" description="Ppx/GppA phosphatase N-terminal" evidence="11">
    <location>
        <begin position="25"/>
        <end position="308"/>
    </location>
</feature>
<dbReference type="InterPro" id="IPR003695">
    <property type="entry name" value="Ppx_GppA_N"/>
</dbReference>
<dbReference type="SUPFAM" id="SSF109604">
    <property type="entry name" value="HD-domain/PDEase-like"/>
    <property type="match status" value="1"/>
</dbReference>
<comment type="caution">
    <text evidence="13">The sequence shown here is derived from an EMBL/GenBank/DDBJ whole genome shotgun (WGS) entry which is preliminary data.</text>
</comment>
<evidence type="ECO:0000256" key="6">
    <source>
        <dbReference type="ARBA" id="ARBA00020416"/>
    </source>
</evidence>
<dbReference type="InterPro" id="IPR050273">
    <property type="entry name" value="GppA/Ppx_hydrolase"/>
</dbReference>
<dbReference type="EMBL" id="QAON01000001">
    <property type="protein sequence ID" value="PTQ90986.1"/>
    <property type="molecule type" value="Genomic_DNA"/>
</dbReference>
<comment type="similarity">
    <text evidence="3">Belongs to the GppA/Ppx family.</text>
</comment>
<dbReference type="SUPFAM" id="SSF53067">
    <property type="entry name" value="Actin-like ATPase domain"/>
    <property type="match status" value="2"/>
</dbReference>
<evidence type="ECO:0000256" key="7">
    <source>
        <dbReference type="ARBA" id="ARBA00022475"/>
    </source>
</evidence>
<dbReference type="Proteomes" id="UP000244223">
    <property type="component" value="Unassembled WGS sequence"/>
</dbReference>
<evidence type="ECO:0000313" key="14">
    <source>
        <dbReference type="Proteomes" id="UP000244223"/>
    </source>
</evidence>
<evidence type="ECO:0000256" key="8">
    <source>
        <dbReference type="ARBA" id="ARBA00022801"/>
    </source>
</evidence>
<dbReference type="Pfam" id="PF21447">
    <property type="entry name" value="Ppx-GppA_III"/>
    <property type="match status" value="1"/>
</dbReference>
<comment type="cofactor">
    <cofactor evidence="1">
        <name>Mg(2+)</name>
        <dbReference type="ChEBI" id="CHEBI:18420"/>
    </cofactor>
</comment>
<dbReference type="InterPro" id="IPR048950">
    <property type="entry name" value="Ppx_GppA_C"/>
</dbReference>
<dbReference type="FunFam" id="3.30.420.40:FF:000023">
    <property type="entry name" value="Guanosine-5'-triphosphate,3'-diphosphate pyrophosphatase"/>
    <property type="match status" value="1"/>
</dbReference>
<dbReference type="PIRSF" id="PIRSF001267">
    <property type="entry name" value="Pyrophosphatase_GppA_Ppx"/>
    <property type="match status" value="1"/>
</dbReference>
<dbReference type="RefSeq" id="WP_107864017.1">
    <property type="nucleotide sequence ID" value="NZ_QAON01000001.1"/>
</dbReference>
<keyword evidence="9" id="KW-0472">Membrane</keyword>